<feature type="region of interest" description="Disordered" evidence="1">
    <location>
        <begin position="1"/>
        <end position="58"/>
    </location>
</feature>
<keyword evidence="2" id="KW-0472">Membrane</keyword>
<dbReference type="PANTHER" id="PTHR36089">
    <property type="entry name" value="CHITIN SYNTHASE 3 COMPLEX PROTEIN CSI2-RELATED"/>
    <property type="match status" value="1"/>
</dbReference>
<sequence length="300" mass="31142">MPALTSDADDGTTAAATTTAGGTTDETSMPAATTSDGKTMPTLPSSSGSTTYSYPAPSVPPTQNAPFMQTSNLPEGTVFIAVGAILGAFGLGVLIWRAVVACLLHRSVKRAALAQGIANDKPLFPGNASAPFYKYSDRASSASLGGAIDPAIGRGVRRTSRVPVPSSTPSQSNLFFSPTARSGMDTAGNRSSTFLPSGFYAAGQGAPQQGHGHSISLTNLRPDSRGQPKSDGHSPPDSPGLPPRHELSRRNLSASTINLNQPASGRAPSTYLEDLLGDQVPGQFPPPGHNQNWRQSRDRF</sequence>
<evidence type="ECO:0000256" key="1">
    <source>
        <dbReference type="SAM" id="MobiDB-lite"/>
    </source>
</evidence>
<gene>
    <name evidence="3" type="ORF">BCR38DRAFT_331399</name>
</gene>
<dbReference type="EMBL" id="MCFJ01000001">
    <property type="protein sequence ID" value="ORY72007.1"/>
    <property type="molecule type" value="Genomic_DNA"/>
</dbReference>
<feature type="compositionally biased region" description="Polar residues" evidence="1">
    <location>
        <begin position="26"/>
        <end position="37"/>
    </location>
</feature>
<feature type="compositionally biased region" description="Low complexity" evidence="1">
    <location>
        <begin position="11"/>
        <end position="25"/>
    </location>
</feature>
<dbReference type="STRING" id="1141098.A0A1Y2EKE7"/>
<dbReference type="FunCoup" id="A0A1Y2EKE7">
    <property type="interactions" value="54"/>
</dbReference>
<reference evidence="3 4" key="1">
    <citation type="submission" date="2016-07" db="EMBL/GenBank/DDBJ databases">
        <title>Pervasive Adenine N6-methylation of Active Genes in Fungi.</title>
        <authorList>
            <consortium name="DOE Joint Genome Institute"/>
            <person name="Mondo S.J."/>
            <person name="Dannebaum R.O."/>
            <person name="Kuo R.C."/>
            <person name="Labutti K."/>
            <person name="Haridas S."/>
            <person name="Kuo A."/>
            <person name="Salamov A."/>
            <person name="Ahrendt S.R."/>
            <person name="Lipzen A."/>
            <person name="Sullivan W."/>
            <person name="Andreopoulos W.B."/>
            <person name="Clum A."/>
            <person name="Lindquist E."/>
            <person name="Daum C."/>
            <person name="Ramamoorthy G.K."/>
            <person name="Gryganskyi A."/>
            <person name="Culley D."/>
            <person name="Magnuson J.K."/>
            <person name="James T.Y."/>
            <person name="O'Malley M.A."/>
            <person name="Stajich J.E."/>
            <person name="Spatafora J.W."/>
            <person name="Visel A."/>
            <person name="Grigoriev I.V."/>
        </authorList>
    </citation>
    <scope>NUCLEOTIDE SEQUENCE [LARGE SCALE GENOMIC DNA]</scope>
    <source>
        <strain evidence="3 4">CBS 129021</strain>
    </source>
</reference>
<feature type="compositionally biased region" description="Low complexity" evidence="1">
    <location>
        <begin position="161"/>
        <end position="170"/>
    </location>
</feature>
<feature type="compositionally biased region" description="Low complexity" evidence="1">
    <location>
        <begin position="39"/>
        <end position="56"/>
    </location>
</feature>
<feature type="region of interest" description="Disordered" evidence="1">
    <location>
        <begin position="158"/>
        <end position="300"/>
    </location>
</feature>
<comment type="caution">
    <text evidence="3">The sequence shown here is derived from an EMBL/GenBank/DDBJ whole genome shotgun (WGS) entry which is preliminary data.</text>
</comment>
<dbReference type="PANTHER" id="PTHR36089:SF1">
    <property type="entry name" value="CHITIN SYNTHASE 3 COMPLEX PROTEIN CSI2-RELATED"/>
    <property type="match status" value="1"/>
</dbReference>
<keyword evidence="2" id="KW-0812">Transmembrane</keyword>
<dbReference type="InterPro" id="IPR051009">
    <property type="entry name" value="PRM"/>
</dbReference>
<feature type="compositionally biased region" description="Polar residues" evidence="1">
    <location>
        <begin position="171"/>
        <end position="180"/>
    </location>
</feature>
<protein>
    <submittedName>
        <fullName evidence="3">Uncharacterized protein</fullName>
    </submittedName>
</protein>
<organism evidence="3 4">
    <name type="scientific">Pseudomassariella vexata</name>
    <dbReference type="NCBI Taxonomy" id="1141098"/>
    <lineage>
        <taxon>Eukaryota</taxon>
        <taxon>Fungi</taxon>
        <taxon>Dikarya</taxon>
        <taxon>Ascomycota</taxon>
        <taxon>Pezizomycotina</taxon>
        <taxon>Sordariomycetes</taxon>
        <taxon>Xylariomycetidae</taxon>
        <taxon>Amphisphaeriales</taxon>
        <taxon>Pseudomassariaceae</taxon>
        <taxon>Pseudomassariella</taxon>
    </lineage>
</organism>
<dbReference type="AlphaFoldDB" id="A0A1Y2EKE7"/>
<dbReference type="OrthoDB" id="4065319at2759"/>
<name>A0A1Y2EKE7_9PEZI</name>
<evidence type="ECO:0000313" key="4">
    <source>
        <dbReference type="Proteomes" id="UP000193689"/>
    </source>
</evidence>
<feature type="compositionally biased region" description="Polar residues" evidence="1">
    <location>
        <begin position="250"/>
        <end position="263"/>
    </location>
</feature>
<keyword evidence="2" id="KW-1133">Transmembrane helix</keyword>
<feature type="transmembrane region" description="Helical" evidence="2">
    <location>
        <begin position="78"/>
        <end position="100"/>
    </location>
</feature>
<dbReference type="GO" id="GO:0000324">
    <property type="term" value="C:fungal-type vacuole"/>
    <property type="evidence" value="ECO:0007669"/>
    <property type="project" value="TreeGrafter"/>
</dbReference>
<feature type="compositionally biased region" description="Basic and acidic residues" evidence="1">
    <location>
        <begin position="222"/>
        <end position="234"/>
    </location>
</feature>
<dbReference type="GeneID" id="63771261"/>
<keyword evidence="4" id="KW-1185">Reference proteome</keyword>
<accession>A0A1Y2EKE7</accession>
<dbReference type="InParanoid" id="A0A1Y2EKE7"/>
<dbReference type="Proteomes" id="UP000193689">
    <property type="component" value="Unassembled WGS sequence"/>
</dbReference>
<feature type="compositionally biased region" description="Low complexity" evidence="1">
    <location>
        <begin position="201"/>
        <end position="210"/>
    </location>
</feature>
<proteinExistence type="predicted"/>
<dbReference type="RefSeq" id="XP_040721599.1">
    <property type="nucleotide sequence ID" value="XM_040855049.1"/>
</dbReference>
<evidence type="ECO:0000313" key="3">
    <source>
        <dbReference type="EMBL" id="ORY72007.1"/>
    </source>
</evidence>
<evidence type="ECO:0000256" key="2">
    <source>
        <dbReference type="SAM" id="Phobius"/>
    </source>
</evidence>